<dbReference type="InterPro" id="IPR057606">
    <property type="entry name" value="SynGAP1-like_PH"/>
</dbReference>
<dbReference type="InterPro" id="IPR039360">
    <property type="entry name" value="Ras_GTPase"/>
</dbReference>
<reference evidence="7" key="3">
    <citation type="submission" date="2025-09" db="UniProtKB">
        <authorList>
            <consortium name="Ensembl"/>
        </authorList>
    </citation>
    <scope>IDENTIFICATION</scope>
</reference>
<reference evidence="7" key="1">
    <citation type="submission" date="2020-07" db="EMBL/GenBank/DDBJ databases">
        <title>A long reads based de novo assembly of the rainbow trout Arlee double haploid line genome.</title>
        <authorList>
            <person name="Gao G."/>
            <person name="Palti Y."/>
        </authorList>
    </citation>
    <scope>NUCLEOTIDE SEQUENCE [LARGE SCALE GENOMIC DNA]</scope>
</reference>
<organism evidence="7 8">
    <name type="scientific">Oncorhynchus mykiss</name>
    <name type="common">Rainbow trout</name>
    <name type="synonym">Salmo gairdneri</name>
    <dbReference type="NCBI Taxonomy" id="8022"/>
    <lineage>
        <taxon>Eukaryota</taxon>
        <taxon>Metazoa</taxon>
        <taxon>Chordata</taxon>
        <taxon>Craniata</taxon>
        <taxon>Vertebrata</taxon>
        <taxon>Euteleostomi</taxon>
        <taxon>Actinopterygii</taxon>
        <taxon>Neopterygii</taxon>
        <taxon>Teleostei</taxon>
        <taxon>Protacanthopterygii</taxon>
        <taxon>Salmoniformes</taxon>
        <taxon>Salmonidae</taxon>
        <taxon>Salmoninae</taxon>
        <taxon>Oncorhynchus</taxon>
    </lineage>
</organism>
<dbReference type="SUPFAM" id="SSF48350">
    <property type="entry name" value="GTPase activation domain, GAP"/>
    <property type="match status" value="1"/>
</dbReference>
<dbReference type="Pfam" id="PF00616">
    <property type="entry name" value="RasGAP"/>
    <property type="match status" value="1"/>
</dbReference>
<dbReference type="PROSITE" id="PS50018">
    <property type="entry name" value="RAS_GTPASE_ACTIV_2"/>
    <property type="match status" value="1"/>
</dbReference>
<feature type="region of interest" description="Disordered" evidence="3">
    <location>
        <begin position="686"/>
        <end position="729"/>
    </location>
</feature>
<dbReference type="Proteomes" id="UP000694395">
    <property type="component" value="Chromosome 28"/>
</dbReference>
<feature type="region of interest" description="Disordered" evidence="3">
    <location>
        <begin position="881"/>
        <end position="903"/>
    </location>
</feature>
<dbReference type="PROSITE" id="PS50004">
    <property type="entry name" value="C2"/>
    <property type="match status" value="1"/>
</dbReference>
<feature type="compositionally biased region" description="Polar residues" evidence="3">
    <location>
        <begin position="691"/>
        <end position="700"/>
    </location>
</feature>
<evidence type="ECO:0000256" key="1">
    <source>
        <dbReference type="ARBA" id="ARBA00022468"/>
    </source>
</evidence>
<dbReference type="PANTHER" id="PTHR10194">
    <property type="entry name" value="RAS GTPASE-ACTIVATING PROTEINS"/>
    <property type="match status" value="1"/>
</dbReference>
<evidence type="ECO:0000256" key="2">
    <source>
        <dbReference type="ARBA" id="ARBA00022553"/>
    </source>
</evidence>
<evidence type="ECO:0000313" key="7">
    <source>
        <dbReference type="Ensembl" id="ENSOMYP00000057213.2"/>
    </source>
</evidence>
<feature type="region of interest" description="Disordered" evidence="3">
    <location>
        <begin position="1028"/>
        <end position="1053"/>
    </location>
</feature>
<dbReference type="SMART" id="SM00323">
    <property type="entry name" value="RasGAP"/>
    <property type="match status" value="1"/>
</dbReference>
<protein>
    <submittedName>
        <fullName evidence="7">RAS protein activator like 2</fullName>
    </submittedName>
</protein>
<evidence type="ECO:0000259" key="5">
    <source>
        <dbReference type="PROSITE" id="PS50004"/>
    </source>
</evidence>
<dbReference type="InterPro" id="IPR001936">
    <property type="entry name" value="RasGAP_dom"/>
</dbReference>
<feature type="region of interest" description="Disordered" evidence="3">
    <location>
        <begin position="748"/>
        <end position="795"/>
    </location>
</feature>
<dbReference type="GeneTree" id="ENSGT00940000157702"/>
<name>A0A8C7RR29_ONCMY</name>
<evidence type="ECO:0000259" key="4">
    <source>
        <dbReference type="PROSITE" id="PS50003"/>
    </source>
</evidence>
<dbReference type="PROSITE" id="PS00509">
    <property type="entry name" value="RAS_GTPASE_ACTIV_1"/>
    <property type="match status" value="1"/>
</dbReference>
<dbReference type="AlphaFoldDB" id="A0A8C7RR29"/>
<keyword evidence="1" id="KW-0343">GTPase activation</keyword>
<feature type="compositionally biased region" description="Polar residues" evidence="3">
    <location>
        <begin position="748"/>
        <end position="757"/>
    </location>
</feature>
<dbReference type="InterPro" id="IPR001849">
    <property type="entry name" value="PH_domain"/>
</dbReference>
<feature type="domain" description="C2" evidence="5">
    <location>
        <begin position="113"/>
        <end position="231"/>
    </location>
</feature>
<feature type="compositionally biased region" description="Polar residues" evidence="3">
    <location>
        <begin position="646"/>
        <end position="657"/>
    </location>
</feature>
<dbReference type="GO" id="GO:0005096">
    <property type="term" value="F:GTPase activator activity"/>
    <property type="evidence" value="ECO:0007669"/>
    <property type="project" value="UniProtKB-KW"/>
</dbReference>
<gene>
    <name evidence="7" type="primary">rasal2</name>
</gene>
<dbReference type="CDD" id="cd04013">
    <property type="entry name" value="C2_SynGAP_like"/>
    <property type="match status" value="1"/>
</dbReference>
<dbReference type="SUPFAM" id="SSF50729">
    <property type="entry name" value="PH domain-like"/>
    <property type="match status" value="1"/>
</dbReference>
<dbReference type="Gene3D" id="1.10.506.10">
    <property type="entry name" value="GTPase Activation - p120gap, domain 1"/>
    <property type="match status" value="2"/>
</dbReference>
<feature type="domain" description="Ras-GAP" evidence="6">
    <location>
        <begin position="291"/>
        <end position="483"/>
    </location>
</feature>
<dbReference type="CDD" id="cd22265">
    <property type="entry name" value="UDM1_RNF168"/>
    <property type="match status" value="1"/>
</dbReference>
<dbReference type="InterPro" id="IPR008936">
    <property type="entry name" value="Rho_GTPase_activation_prot"/>
</dbReference>
<evidence type="ECO:0000256" key="3">
    <source>
        <dbReference type="SAM" id="MobiDB-lite"/>
    </source>
</evidence>
<feature type="domain" description="PH" evidence="4">
    <location>
        <begin position="1"/>
        <end position="122"/>
    </location>
</feature>
<accession>A0A8C7RR29</accession>
<dbReference type="FunFam" id="1.10.506.10:FF:000001">
    <property type="entry name" value="Ras GTPase-activating protein nGAP isoform 2"/>
    <property type="match status" value="1"/>
</dbReference>
<feature type="region of interest" description="Disordered" evidence="3">
    <location>
        <begin position="641"/>
        <end position="664"/>
    </location>
</feature>
<dbReference type="Pfam" id="PF25321">
    <property type="entry name" value="PH_RASGAP"/>
    <property type="match status" value="1"/>
</dbReference>
<evidence type="ECO:0000259" key="6">
    <source>
        <dbReference type="PROSITE" id="PS50018"/>
    </source>
</evidence>
<dbReference type="InterPro" id="IPR000008">
    <property type="entry name" value="C2_dom"/>
</dbReference>
<proteinExistence type="predicted"/>
<dbReference type="CDD" id="cd05136">
    <property type="entry name" value="RasGAP_DAB2IP"/>
    <property type="match status" value="1"/>
</dbReference>
<dbReference type="Gene3D" id="2.60.40.150">
    <property type="entry name" value="C2 domain"/>
    <property type="match status" value="1"/>
</dbReference>
<reference evidence="7" key="2">
    <citation type="submission" date="2025-08" db="UniProtKB">
        <authorList>
            <consortium name="Ensembl"/>
        </authorList>
    </citation>
    <scope>IDENTIFICATION</scope>
</reference>
<dbReference type="SUPFAM" id="SSF49562">
    <property type="entry name" value="C2 domain (Calcium/lipid-binding domain, CaLB)"/>
    <property type="match status" value="1"/>
</dbReference>
<dbReference type="Pfam" id="PF12004">
    <property type="entry name" value="DAB2P_C"/>
    <property type="match status" value="2"/>
</dbReference>
<sequence>VFRGFFSKRLKGSVKRTKSQTKLDRNTSFRLPSLRPPENDRSRGLPKLKESCSDESLLSPGSAVEALDLGMEEDVYVKPLHSSILGQEFCFEVTYSGGSKCFSCSSASERDKWMENLRRTVQPNKDNCRRAENVLRLWIIEAKDLPPKKKYFCELCLDDILYARTTSKTRADCLFWGEHFEFYSLPSVRSITVHIYKDVDKKKKKDKNNYVGLVNIPIGGVTGRQFVEKWYPVSTPTTSKGKGGGPSIRIKSRFQTISILPMEQYKEFAEFITNNYTMLCSVLEPVISVKNKEEMACTLVHILQSTGRAKDFLTDLVMSEVDRCADHDVLIFRENTLATKAIEEFLKLVGQKYLHDALGEFIKALYESDEICEVDPGKCSASELPEHQSNLKMCCELAFCKIINSYCVFPRELKEVFAAWKQQCLSRGNQDISKRLISASLFLRFLCPAIMSPSLFNLMQEYPDDRTSRTLTLIAKVIQNLANFAKFGNKEEYMAFMNDFLEHEWAGMMRFLTEISNPETISNTPGFEGYIDLGRELSVLHSLLWDVVSQLDKATVAKLGPLPRILGDIARSLSSPTPIQQQLRRFQDNSSSHNISGSVSSGLQRIFEDPNYLLMCCVFCSEVRSIKSPVQEHVMDGLHRGKNPLLGQQSSAHSMSFSDKEERENLLPNGRSISLVDLQDSHMVSIGHPHQATTPQSHQALHQKPSLRDNLPQSAPQVRRPLHPSLSQQKSLQPLSFQNPVYHLSNLTQQQQHTAVQSTTHSGHSHSVHSLQPGSSSENLSTDSSRSHTDTTPGTRLAYRTTLRYTSSAPTPLYIMLLLSMINAPEIRCGQSCWPLRVDLIDISVSVVMVVVQVASPVEPITMSPVERTAAWVLNNGQYEDEKEQAAPADQSSQDSRNAEKYEQEISKLKERLRVSSLCLEEYERRLLAQEQQMQKLLMEYKARLEDSEERLRRQQEEKDNQMKSIICRLMAVEEELKRDHTEMQVVIDAKQKIIDAQEKRISSLDAANSRLMSALTQVKERYSMQNLRNGLSPTNPTKLSITENGEFKNSSC</sequence>
<dbReference type="Pfam" id="PF00168">
    <property type="entry name" value="C2"/>
    <property type="match status" value="1"/>
</dbReference>
<dbReference type="InterPro" id="IPR035892">
    <property type="entry name" value="C2_domain_sf"/>
</dbReference>
<dbReference type="FunFam" id="2.60.40.150:FF:000010">
    <property type="entry name" value="Ras GTPase-activating protein nGAP isoform 2"/>
    <property type="match status" value="1"/>
</dbReference>
<dbReference type="InterPro" id="IPR021887">
    <property type="entry name" value="DAB2P_C"/>
</dbReference>
<evidence type="ECO:0000313" key="8">
    <source>
        <dbReference type="Proteomes" id="UP000694395"/>
    </source>
</evidence>
<dbReference type="Ensembl" id="ENSOMYT00000062292.2">
    <property type="protein sequence ID" value="ENSOMYP00000057213.2"/>
    <property type="gene ID" value="ENSOMYG00000026177.2"/>
</dbReference>
<dbReference type="InterPro" id="IPR023152">
    <property type="entry name" value="RasGAP_CS"/>
</dbReference>
<keyword evidence="2" id="KW-0597">Phosphoprotein</keyword>
<keyword evidence="8" id="KW-1185">Reference proteome</keyword>
<dbReference type="PROSITE" id="PS50003">
    <property type="entry name" value="PH_DOMAIN"/>
    <property type="match status" value="1"/>
</dbReference>
<dbReference type="SMART" id="SM00239">
    <property type="entry name" value="C2"/>
    <property type="match status" value="1"/>
</dbReference>
<dbReference type="PANTHER" id="PTHR10194:SF52">
    <property type="entry name" value="RAS GTPASE-ACTIVATING PROTEIN NGAP"/>
    <property type="match status" value="1"/>
</dbReference>